<keyword evidence="1" id="KW-0812">Transmembrane</keyword>
<keyword evidence="1" id="KW-0472">Membrane</keyword>
<accession>A0A3R8R5Z1</accession>
<dbReference type="AlphaFoldDB" id="A0A3R8R5Z1"/>
<evidence type="ECO:0000256" key="1">
    <source>
        <dbReference type="SAM" id="Phobius"/>
    </source>
</evidence>
<evidence type="ECO:0000313" key="2">
    <source>
        <dbReference type="EMBL" id="RRK32812.1"/>
    </source>
</evidence>
<dbReference type="RefSeq" id="WP_125128239.1">
    <property type="nucleotide sequence ID" value="NZ_RHJS01000002.1"/>
</dbReference>
<feature type="transmembrane region" description="Helical" evidence="1">
    <location>
        <begin position="55"/>
        <end position="74"/>
    </location>
</feature>
<reference evidence="2" key="1">
    <citation type="submission" date="2018-10" db="EMBL/GenBank/DDBJ databases">
        <title>Schaedlerella arabinophila gen. nov. sp. nov., isolated from the mouse intestinal tract and comparative analysis with the genome of the closely related altered Schaedler flora strain ASF502.</title>
        <authorList>
            <person name="Miyake S."/>
            <person name="Soh M."/>
            <person name="Seedorf H."/>
        </authorList>
    </citation>
    <scope>NUCLEOTIDE SEQUENCE [LARGE SCALE GENOMIC DNA]</scope>
    <source>
        <strain evidence="2">DSM 106076</strain>
    </source>
</reference>
<feature type="transmembrane region" description="Helical" evidence="1">
    <location>
        <begin position="25"/>
        <end position="43"/>
    </location>
</feature>
<keyword evidence="1" id="KW-1133">Transmembrane helix</keyword>
<sequence length="119" mass="14231">MIIAAILLIANRISAAGYLRLHEIYWLTQFIGYWIFRSVMELITEYAKMDLYWRFIKVFSYDLTPCLILFPVLLRLGMNYVKNRKDVDFEKELRLLEKINKSENKCFSNTVPKEGRKRA</sequence>
<dbReference type="EMBL" id="RHJS01000002">
    <property type="protein sequence ID" value="RRK32812.1"/>
    <property type="molecule type" value="Genomic_DNA"/>
</dbReference>
<dbReference type="Proteomes" id="UP000274920">
    <property type="component" value="Unassembled WGS sequence"/>
</dbReference>
<organism evidence="2 3">
    <name type="scientific">Schaedlerella arabinosiphila</name>
    <dbReference type="NCBI Taxonomy" id="2044587"/>
    <lineage>
        <taxon>Bacteria</taxon>
        <taxon>Bacillati</taxon>
        <taxon>Bacillota</taxon>
        <taxon>Clostridia</taxon>
        <taxon>Lachnospirales</taxon>
        <taxon>Lachnospiraceae</taxon>
        <taxon>Schaedlerella</taxon>
    </lineage>
</organism>
<keyword evidence="3" id="KW-1185">Reference proteome</keyword>
<protein>
    <submittedName>
        <fullName evidence="2">Uncharacterized protein</fullName>
    </submittedName>
</protein>
<proteinExistence type="predicted"/>
<gene>
    <name evidence="2" type="ORF">EBB54_16720</name>
</gene>
<name>A0A3R8R5Z1_9FIRM</name>
<evidence type="ECO:0000313" key="3">
    <source>
        <dbReference type="Proteomes" id="UP000274920"/>
    </source>
</evidence>
<comment type="caution">
    <text evidence="2">The sequence shown here is derived from an EMBL/GenBank/DDBJ whole genome shotgun (WGS) entry which is preliminary data.</text>
</comment>